<evidence type="ECO:0000313" key="3">
    <source>
        <dbReference type="Proteomes" id="UP000717328"/>
    </source>
</evidence>
<dbReference type="Proteomes" id="UP000717328">
    <property type="component" value="Unassembled WGS sequence"/>
</dbReference>
<dbReference type="AlphaFoldDB" id="A0A9P7GRW9"/>
<comment type="caution">
    <text evidence="2">The sequence shown here is derived from an EMBL/GenBank/DDBJ whole genome shotgun (WGS) entry which is preliminary data.</text>
</comment>
<gene>
    <name evidence="2" type="ORF">H0H81_005124</name>
</gene>
<keyword evidence="3" id="KW-1185">Reference proteome</keyword>
<evidence type="ECO:0000313" key="2">
    <source>
        <dbReference type="EMBL" id="KAG5654275.1"/>
    </source>
</evidence>
<sequence>MPFGPIPDADKEVISQIYAEPLFKALANFMPLNPGALASIAEIDWEGERGWLDELWKVRSRKVADLEPTDSNGNEDEDASNSYIAPDLDAWNIMRERDRSLTLDVEVAARLDEEMFKLPADLKLRCGCMSTTLWLPITFSSVCPRLAQQIETLPMAETQDANVAETQDTNAAETQDANVPETQDTTVVPLSSTMVGDIIKILTEGWRFDEESVECIRRGIEAVADESPQEEHEDEVDASEL</sequence>
<dbReference type="EMBL" id="JABCKI010000013">
    <property type="protein sequence ID" value="KAG5654275.1"/>
    <property type="molecule type" value="Genomic_DNA"/>
</dbReference>
<protein>
    <submittedName>
        <fullName evidence="2">Uncharacterized protein</fullName>
    </submittedName>
</protein>
<proteinExistence type="predicted"/>
<feature type="compositionally biased region" description="Acidic residues" evidence="1">
    <location>
        <begin position="223"/>
        <end position="241"/>
    </location>
</feature>
<evidence type="ECO:0000256" key="1">
    <source>
        <dbReference type="SAM" id="MobiDB-lite"/>
    </source>
</evidence>
<feature type="region of interest" description="Disordered" evidence="1">
    <location>
        <begin position="161"/>
        <end position="185"/>
    </location>
</feature>
<feature type="region of interest" description="Disordered" evidence="1">
    <location>
        <begin position="221"/>
        <end position="241"/>
    </location>
</feature>
<reference evidence="2" key="1">
    <citation type="submission" date="2021-02" db="EMBL/GenBank/DDBJ databases">
        <authorList>
            <person name="Nieuwenhuis M."/>
            <person name="Van De Peppel L.J.J."/>
        </authorList>
    </citation>
    <scope>NUCLEOTIDE SEQUENCE</scope>
    <source>
        <strain evidence="2">D49</strain>
    </source>
</reference>
<name>A0A9P7GRW9_9AGAR</name>
<accession>A0A9P7GRW9</accession>
<organism evidence="2 3">
    <name type="scientific">Sphagnurus paluster</name>
    <dbReference type="NCBI Taxonomy" id="117069"/>
    <lineage>
        <taxon>Eukaryota</taxon>
        <taxon>Fungi</taxon>
        <taxon>Dikarya</taxon>
        <taxon>Basidiomycota</taxon>
        <taxon>Agaricomycotina</taxon>
        <taxon>Agaricomycetes</taxon>
        <taxon>Agaricomycetidae</taxon>
        <taxon>Agaricales</taxon>
        <taxon>Tricholomatineae</taxon>
        <taxon>Lyophyllaceae</taxon>
        <taxon>Sphagnurus</taxon>
    </lineage>
</organism>
<reference evidence="2" key="2">
    <citation type="submission" date="2021-10" db="EMBL/GenBank/DDBJ databases">
        <title>Phylogenomics reveals ancestral predisposition of the termite-cultivated fungus Termitomyces towards a domesticated lifestyle.</title>
        <authorList>
            <person name="Auxier B."/>
            <person name="Grum-Grzhimaylo A."/>
            <person name="Cardenas M.E."/>
            <person name="Lodge J.D."/>
            <person name="Laessoe T."/>
            <person name="Pedersen O."/>
            <person name="Smith M.E."/>
            <person name="Kuyper T.W."/>
            <person name="Franco-Molano E.A."/>
            <person name="Baroni T.J."/>
            <person name="Aanen D.K."/>
        </authorList>
    </citation>
    <scope>NUCLEOTIDE SEQUENCE</scope>
    <source>
        <strain evidence="2">D49</strain>
    </source>
</reference>